<proteinExistence type="inferred from homology"/>
<dbReference type="AlphaFoldDB" id="A0A1A8T5Y0"/>
<evidence type="ECO:0000256" key="12">
    <source>
        <dbReference type="ARBA" id="ARBA00022989"/>
    </source>
</evidence>
<evidence type="ECO:0000256" key="13">
    <source>
        <dbReference type="ARBA" id="ARBA00023136"/>
    </source>
</evidence>
<keyword evidence="10 19" id="KW-0812">Transmembrane</keyword>
<dbReference type="OrthoDB" id="9794626at2"/>
<evidence type="ECO:0000256" key="3">
    <source>
        <dbReference type="ARBA" id="ARBA00004663"/>
    </source>
</evidence>
<keyword evidence="7 19" id="KW-1003">Cell membrane</keyword>
<keyword evidence="13 19" id="KW-0472">Membrane</keyword>
<dbReference type="UniPathway" id="UPA00148">
    <property type="reaction ID" value="UER00238"/>
</dbReference>
<evidence type="ECO:0000256" key="18">
    <source>
        <dbReference type="ARBA" id="ARBA00049504"/>
    </source>
</evidence>
<evidence type="ECO:0000256" key="2">
    <source>
        <dbReference type="ARBA" id="ARBA00004651"/>
    </source>
</evidence>
<dbReference type="STRING" id="295068.MAQ5080_00589"/>
<comment type="function">
    <text evidence="14 19">Joins adenosylcobinamide-GDP and alpha-ribazole to generate adenosylcobalamin (Ado-cobalamin). Also synthesizes adenosylcobalamin 5'-phosphate from adenosylcobinamide-GDP and alpha-ribazole 5'-phosphate.</text>
</comment>
<dbReference type="Proteomes" id="UP000092627">
    <property type="component" value="Unassembled WGS sequence"/>
</dbReference>
<comment type="similarity">
    <text evidence="4 19">Belongs to the CobS family.</text>
</comment>
<evidence type="ECO:0000256" key="16">
    <source>
        <dbReference type="ARBA" id="ARBA00032853"/>
    </source>
</evidence>
<keyword evidence="11 19" id="KW-0460">Magnesium</keyword>
<comment type="cofactor">
    <cofactor evidence="1 19">
        <name>Mg(2+)</name>
        <dbReference type="ChEBI" id="CHEBI:18420"/>
    </cofactor>
</comment>
<dbReference type="RefSeq" id="WP_067205087.1">
    <property type="nucleotide sequence ID" value="NZ_FLOC01000002.1"/>
</dbReference>
<keyword evidence="9 19" id="KW-0808">Transferase</keyword>
<comment type="subcellular location">
    <subcellularLocation>
        <location evidence="2 19">Cell membrane</location>
        <topology evidence="2 19">Multi-pass membrane protein</topology>
    </subcellularLocation>
</comment>
<dbReference type="GO" id="GO:0008818">
    <property type="term" value="F:cobalamin 5'-phosphate synthase activity"/>
    <property type="evidence" value="ECO:0007669"/>
    <property type="project" value="UniProtKB-UniRule"/>
</dbReference>
<sequence length="257" mass="28821">MQLDQDWLGFKRSLATYTRIPLNIDWQSPKKHTPSVCFLPWVGVIVALISAWPLLFSAWTPTFQALMMMLSAVLLTGAFHEDGFMDACDGLVGGWNQEQRLTIMKDSRVGSYGVLAGIFSFAIKWWLLSQWITKSSWQDGMFFVLLGWVSVHVAARWLPLGIMVCMNYVSLGQSKAQSMIADITLRGGIWIALSMAFIVMLIGITAWFSMLSVLIMTGLLCGYYLWRRIQGYNGDTLGAVEQLGELVALFTLLGWQA</sequence>
<dbReference type="GO" id="GO:0051073">
    <property type="term" value="F:adenosylcobinamide-GDP ribazoletransferase activity"/>
    <property type="evidence" value="ECO:0007669"/>
    <property type="project" value="UniProtKB-UniRule"/>
</dbReference>
<keyword evidence="12 19" id="KW-1133">Transmembrane helix</keyword>
<evidence type="ECO:0000256" key="1">
    <source>
        <dbReference type="ARBA" id="ARBA00001946"/>
    </source>
</evidence>
<dbReference type="HAMAP" id="MF_00719">
    <property type="entry name" value="CobS"/>
    <property type="match status" value="1"/>
</dbReference>
<evidence type="ECO:0000256" key="17">
    <source>
        <dbReference type="ARBA" id="ARBA00048623"/>
    </source>
</evidence>
<organism evidence="20 21">
    <name type="scientific">Marinomonas aquimarina</name>
    <dbReference type="NCBI Taxonomy" id="295068"/>
    <lineage>
        <taxon>Bacteria</taxon>
        <taxon>Pseudomonadati</taxon>
        <taxon>Pseudomonadota</taxon>
        <taxon>Gammaproteobacteria</taxon>
        <taxon>Oceanospirillales</taxon>
        <taxon>Oceanospirillaceae</taxon>
        <taxon>Marinomonas</taxon>
    </lineage>
</organism>
<evidence type="ECO:0000256" key="7">
    <source>
        <dbReference type="ARBA" id="ARBA00022475"/>
    </source>
</evidence>
<evidence type="ECO:0000256" key="10">
    <source>
        <dbReference type="ARBA" id="ARBA00022692"/>
    </source>
</evidence>
<dbReference type="GO" id="GO:0005886">
    <property type="term" value="C:plasma membrane"/>
    <property type="evidence" value="ECO:0007669"/>
    <property type="project" value="UniProtKB-SubCell"/>
</dbReference>
<evidence type="ECO:0000256" key="8">
    <source>
        <dbReference type="ARBA" id="ARBA00022573"/>
    </source>
</evidence>
<comment type="catalytic activity">
    <reaction evidence="17 19">
        <text>alpha-ribazole + adenosylcob(III)inamide-GDP = adenosylcob(III)alamin + GMP + H(+)</text>
        <dbReference type="Rhea" id="RHEA:16049"/>
        <dbReference type="ChEBI" id="CHEBI:10329"/>
        <dbReference type="ChEBI" id="CHEBI:15378"/>
        <dbReference type="ChEBI" id="CHEBI:18408"/>
        <dbReference type="ChEBI" id="CHEBI:58115"/>
        <dbReference type="ChEBI" id="CHEBI:60487"/>
        <dbReference type="EC" id="2.7.8.26"/>
    </reaction>
</comment>
<evidence type="ECO:0000256" key="6">
    <source>
        <dbReference type="ARBA" id="ARBA00015850"/>
    </source>
</evidence>
<dbReference type="InterPro" id="IPR003805">
    <property type="entry name" value="CobS"/>
</dbReference>
<feature type="transmembrane region" description="Helical" evidence="19">
    <location>
        <begin position="183"/>
        <end position="202"/>
    </location>
</feature>
<dbReference type="GO" id="GO:0009236">
    <property type="term" value="P:cobalamin biosynthetic process"/>
    <property type="evidence" value="ECO:0007669"/>
    <property type="project" value="UniProtKB-UniRule"/>
</dbReference>
<dbReference type="EC" id="2.7.8.26" evidence="5 19"/>
<dbReference type="PANTHER" id="PTHR34148">
    <property type="entry name" value="ADENOSYLCOBINAMIDE-GDP RIBAZOLETRANSFERASE"/>
    <property type="match status" value="1"/>
</dbReference>
<evidence type="ECO:0000313" key="21">
    <source>
        <dbReference type="Proteomes" id="UP000092627"/>
    </source>
</evidence>
<protein>
    <recommendedName>
        <fullName evidence="6 19">Adenosylcobinamide-GDP ribazoletransferase</fullName>
        <ecNumber evidence="5 19">2.7.8.26</ecNumber>
    </recommendedName>
    <alternativeName>
        <fullName evidence="16 19">Cobalamin synthase</fullName>
    </alternativeName>
    <alternativeName>
        <fullName evidence="15 19">Cobalamin-5'-phosphate synthase</fullName>
    </alternativeName>
</protein>
<feature type="transmembrane region" description="Helical" evidence="19">
    <location>
        <begin position="208"/>
        <end position="226"/>
    </location>
</feature>
<comment type="catalytic activity">
    <reaction evidence="18 19">
        <text>alpha-ribazole 5'-phosphate + adenosylcob(III)inamide-GDP = adenosylcob(III)alamin 5'-phosphate + GMP + H(+)</text>
        <dbReference type="Rhea" id="RHEA:23560"/>
        <dbReference type="ChEBI" id="CHEBI:15378"/>
        <dbReference type="ChEBI" id="CHEBI:57918"/>
        <dbReference type="ChEBI" id="CHEBI:58115"/>
        <dbReference type="ChEBI" id="CHEBI:60487"/>
        <dbReference type="ChEBI" id="CHEBI:60493"/>
        <dbReference type="EC" id="2.7.8.26"/>
    </reaction>
</comment>
<evidence type="ECO:0000256" key="4">
    <source>
        <dbReference type="ARBA" id="ARBA00010561"/>
    </source>
</evidence>
<reference evidence="20 21" key="1">
    <citation type="submission" date="2016-06" db="EMBL/GenBank/DDBJ databases">
        <authorList>
            <person name="Kjaerup R.B."/>
            <person name="Dalgaard T.S."/>
            <person name="Juul-Madsen H.R."/>
        </authorList>
    </citation>
    <scope>NUCLEOTIDE SEQUENCE [LARGE SCALE GENOMIC DNA]</scope>
    <source>
        <strain evidence="20 21">CECT 5080</strain>
    </source>
</reference>
<evidence type="ECO:0000256" key="15">
    <source>
        <dbReference type="ARBA" id="ARBA00032605"/>
    </source>
</evidence>
<feature type="transmembrane region" description="Helical" evidence="19">
    <location>
        <begin position="140"/>
        <end position="171"/>
    </location>
</feature>
<keyword evidence="8 19" id="KW-0169">Cobalamin biosynthesis</keyword>
<evidence type="ECO:0000256" key="19">
    <source>
        <dbReference type="HAMAP-Rule" id="MF_00719"/>
    </source>
</evidence>
<keyword evidence="21" id="KW-1185">Reference proteome</keyword>
<evidence type="ECO:0000256" key="14">
    <source>
        <dbReference type="ARBA" id="ARBA00025228"/>
    </source>
</evidence>
<evidence type="ECO:0000256" key="5">
    <source>
        <dbReference type="ARBA" id="ARBA00013200"/>
    </source>
</evidence>
<evidence type="ECO:0000256" key="11">
    <source>
        <dbReference type="ARBA" id="ARBA00022842"/>
    </source>
</evidence>
<gene>
    <name evidence="20" type="primary">cobS_1</name>
    <name evidence="19" type="synonym">cobS</name>
    <name evidence="20" type="ORF">MAQ5080_00589</name>
</gene>
<evidence type="ECO:0000256" key="9">
    <source>
        <dbReference type="ARBA" id="ARBA00022679"/>
    </source>
</evidence>
<comment type="pathway">
    <text evidence="3 19">Cofactor biosynthesis; adenosylcobalamin biosynthesis; adenosylcobalamin from cob(II)yrinate a,c-diamide: step 7/7.</text>
</comment>
<accession>A0A1A8T5Y0</accession>
<dbReference type="Pfam" id="PF02654">
    <property type="entry name" value="CobS"/>
    <property type="match status" value="1"/>
</dbReference>
<feature type="transmembrane region" description="Helical" evidence="19">
    <location>
        <begin position="38"/>
        <end position="59"/>
    </location>
</feature>
<feature type="transmembrane region" description="Helical" evidence="19">
    <location>
        <begin position="109"/>
        <end position="128"/>
    </location>
</feature>
<dbReference type="EMBL" id="FLOC01000002">
    <property type="protein sequence ID" value="SBS26685.1"/>
    <property type="molecule type" value="Genomic_DNA"/>
</dbReference>
<dbReference type="PANTHER" id="PTHR34148:SF1">
    <property type="entry name" value="ADENOSYLCOBINAMIDE-GDP RIBAZOLETRANSFERASE"/>
    <property type="match status" value="1"/>
</dbReference>
<name>A0A1A8T5Y0_9GAMM</name>
<evidence type="ECO:0000313" key="20">
    <source>
        <dbReference type="EMBL" id="SBS26685.1"/>
    </source>
</evidence>